<keyword evidence="2" id="KW-1185">Reference proteome</keyword>
<organism evidence="1 2">
    <name type="scientific">Pichia californica</name>
    <dbReference type="NCBI Taxonomy" id="460514"/>
    <lineage>
        <taxon>Eukaryota</taxon>
        <taxon>Fungi</taxon>
        <taxon>Dikarya</taxon>
        <taxon>Ascomycota</taxon>
        <taxon>Saccharomycotina</taxon>
        <taxon>Pichiomycetes</taxon>
        <taxon>Pichiales</taxon>
        <taxon>Pichiaceae</taxon>
        <taxon>Pichia</taxon>
    </lineage>
</organism>
<dbReference type="GO" id="GO:0016788">
    <property type="term" value="F:hydrolase activity, acting on ester bonds"/>
    <property type="evidence" value="ECO:0007669"/>
    <property type="project" value="InterPro"/>
</dbReference>
<gene>
    <name evidence="1" type="ORF">C6P40_001991</name>
</gene>
<name>A0A9P6WIQ2_9ASCO</name>
<accession>A0A9P6WIQ2</accession>
<dbReference type="Proteomes" id="UP000697127">
    <property type="component" value="Unassembled WGS sequence"/>
</dbReference>
<dbReference type="PANTHER" id="PTHR14209:SF19">
    <property type="entry name" value="ISOAMYL ACETATE-HYDROLYZING ESTERASE 1 HOMOLOG"/>
    <property type="match status" value="1"/>
</dbReference>
<dbReference type="PANTHER" id="PTHR14209">
    <property type="entry name" value="ISOAMYL ACETATE-HYDROLYZING ESTERASE 1"/>
    <property type="match status" value="1"/>
</dbReference>
<protein>
    <recommendedName>
        <fullName evidence="3">SGNH hydrolase-type esterase domain-containing protein</fullName>
    </recommendedName>
</protein>
<evidence type="ECO:0000313" key="1">
    <source>
        <dbReference type="EMBL" id="KAG0687687.1"/>
    </source>
</evidence>
<evidence type="ECO:0000313" key="2">
    <source>
        <dbReference type="Proteomes" id="UP000697127"/>
    </source>
</evidence>
<dbReference type="Gene3D" id="3.40.50.1110">
    <property type="entry name" value="SGNH hydrolase"/>
    <property type="match status" value="1"/>
</dbReference>
<evidence type="ECO:0008006" key="3">
    <source>
        <dbReference type="Google" id="ProtNLM"/>
    </source>
</evidence>
<sequence length="270" mass="31258">MSNMGYTDYNTFLMFGDSITEFAFNQFPDSSSRVPQFSLGSALQNVYTRKLQVLHRGFSGYTSRDALPLAKSILNEEFDKQPDSKKIKIAYVFFGTNDARLRGLSSENNEHIPLENYLENMVLVIKEFNDRNIPVIVITPGLHDQNLWNIQYPQDLVTGDYRTNENNKLYQDKLTEKINNSGYKNAYILPLYNIMIDWIEKNGSEMAKNGDYSEILSDGIHFTGLGYEILYDAIMNIINTKIKSFSPIFMHMQFPHRITLRDHTFDQINN</sequence>
<dbReference type="EMBL" id="PUHW01000228">
    <property type="protein sequence ID" value="KAG0687687.1"/>
    <property type="molecule type" value="Genomic_DNA"/>
</dbReference>
<reference evidence="1" key="1">
    <citation type="submission" date="2020-11" db="EMBL/GenBank/DDBJ databases">
        <title>Kefir isolates.</title>
        <authorList>
            <person name="Marcisauskas S."/>
            <person name="Kim Y."/>
            <person name="Blasche S."/>
        </authorList>
    </citation>
    <scope>NUCLEOTIDE SEQUENCE</scope>
    <source>
        <strain evidence="1">Olga-1</strain>
    </source>
</reference>
<dbReference type="AlphaFoldDB" id="A0A9P6WIQ2"/>
<dbReference type="InterPro" id="IPR001087">
    <property type="entry name" value="GDSL"/>
</dbReference>
<dbReference type="InterPro" id="IPR045136">
    <property type="entry name" value="Iah1-like"/>
</dbReference>
<comment type="caution">
    <text evidence="1">The sequence shown here is derived from an EMBL/GenBank/DDBJ whole genome shotgun (WGS) entry which is preliminary data.</text>
</comment>
<dbReference type="Pfam" id="PF00657">
    <property type="entry name" value="Lipase_GDSL"/>
    <property type="match status" value="1"/>
</dbReference>
<dbReference type="SUPFAM" id="SSF52266">
    <property type="entry name" value="SGNH hydrolase"/>
    <property type="match status" value="1"/>
</dbReference>
<proteinExistence type="predicted"/>
<dbReference type="InterPro" id="IPR036514">
    <property type="entry name" value="SGNH_hydro_sf"/>
</dbReference>